<dbReference type="CDD" id="cd01837">
    <property type="entry name" value="SGNH_plant_lipase_like"/>
    <property type="match status" value="1"/>
</dbReference>
<gene>
    <name evidence="5" type="ORF">MARPO_0042s0025</name>
</gene>
<protein>
    <recommendedName>
        <fullName evidence="7">GDSL esterase/lipase</fullName>
    </recommendedName>
</protein>
<evidence type="ECO:0000313" key="5">
    <source>
        <dbReference type="EMBL" id="PTQ39974.1"/>
    </source>
</evidence>
<dbReference type="PANTHER" id="PTHR22835">
    <property type="entry name" value="ZINC FINGER FYVE DOMAIN CONTAINING PROTEIN"/>
    <property type="match status" value="1"/>
</dbReference>
<dbReference type="InterPro" id="IPR036514">
    <property type="entry name" value="SGNH_hydro_sf"/>
</dbReference>
<dbReference type="PANTHER" id="PTHR22835:SF588">
    <property type="entry name" value="ALPHA-L-FUCOSIDASE 3"/>
    <property type="match status" value="1"/>
</dbReference>
<dbReference type="Proteomes" id="UP000244005">
    <property type="component" value="Unassembled WGS sequence"/>
</dbReference>
<evidence type="ECO:0000256" key="3">
    <source>
        <dbReference type="ARBA" id="ARBA00022801"/>
    </source>
</evidence>
<keyword evidence="2 4" id="KW-0732">Signal</keyword>
<organism evidence="5 6">
    <name type="scientific">Marchantia polymorpha</name>
    <name type="common">Common liverwort</name>
    <name type="synonym">Marchantia aquatica</name>
    <dbReference type="NCBI Taxonomy" id="3197"/>
    <lineage>
        <taxon>Eukaryota</taxon>
        <taxon>Viridiplantae</taxon>
        <taxon>Streptophyta</taxon>
        <taxon>Embryophyta</taxon>
        <taxon>Marchantiophyta</taxon>
        <taxon>Marchantiopsida</taxon>
        <taxon>Marchantiidae</taxon>
        <taxon>Marchantiales</taxon>
        <taxon>Marchantiaceae</taxon>
        <taxon>Marchantia</taxon>
    </lineage>
</organism>
<dbReference type="GO" id="GO:0016788">
    <property type="term" value="F:hydrolase activity, acting on ester bonds"/>
    <property type="evidence" value="ECO:0007669"/>
    <property type="project" value="InterPro"/>
</dbReference>
<evidence type="ECO:0000256" key="1">
    <source>
        <dbReference type="ARBA" id="ARBA00008668"/>
    </source>
</evidence>
<feature type="signal peptide" evidence="4">
    <location>
        <begin position="1"/>
        <end position="43"/>
    </location>
</feature>
<dbReference type="Gene3D" id="3.40.50.1110">
    <property type="entry name" value="SGNH hydrolase"/>
    <property type="match status" value="1"/>
</dbReference>
<evidence type="ECO:0000313" key="6">
    <source>
        <dbReference type="Proteomes" id="UP000244005"/>
    </source>
</evidence>
<keyword evidence="3" id="KW-0378">Hydrolase</keyword>
<feature type="chain" id="PRO_5015348513" description="GDSL esterase/lipase" evidence="4">
    <location>
        <begin position="44"/>
        <end position="419"/>
    </location>
</feature>
<keyword evidence="6" id="KW-1185">Reference proteome</keyword>
<evidence type="ECO:0008006" key="7">
    <source>
        <dbReference type="Google" id="ProtNLM"/>
    </source>
</evidence>
<comment type="similarity">
    <text evidence="1">Belongs to the 'GDSL' lipolytic enzyme family.</text>
</comment>
<dbReference type="InterPro" id="IPR035669">
    <property type="entry name" value="SGNH_plant_lipase-like"/>
</dbReference>
<evidence type="ECO:0000256" key="4">
    <source>
        <dbReference type="SAM" id="SignalP"/>
    </source>
</evidence>
<dbReference type="Pfam" id="PF00657">
    <property type="entry name" value="Lipase_GDSL"/>
    <property type="match status" value="1"/>
</dbReference>
<proteinExistence type="inferred from homology"/>
<accession>A0A2R6X1I9</accession>
<sequence length="419" mass="44842">MVEGMSMSNPRPEGCARLEQMSERRTPALALLVLVQLVSSSVAETYEDRTTLRSAQGTCGSFPAIFSFGSSVADTGAGVLLRADSPAGSFPYGIDFPAPRSGRWSNGRLLVDLWAEAFGLPHLDPFLKAMRSSFSHGANFACGGSRVTASKGSGPVTLNLEVQVYQFKMFKRGVLAADGCPDGQKICSSSLPPASVFRDALYIVASGANDLLSMIFSRAPIARIEAAIPEVSAAIISSVKELYAEGARSILVEDVYPIGCMPITLAANLSIYGEAALPDSSGCVQIFNQMATMHNSFLKKEIASFGQLHPDASVALVDTYSIRLDLMTNPAKHGFKYGIAACCGIEGLPWRFSNTDKCGVSSKPQPCADRSQYVVWDGLHYTEAANIATMEAFLTGKYFYPGIPIWNTTASCSLLQVTM</sequence>
<dbReference type="Gramene" id="Mp2g13960.1">
    <property type="protein sequence ID" value="Mp2g13960.1.cds"/>
    <property type="gene ID" value="Mp2g13960"/>
</dbReference>
<dbReference type="EMBL" id="KZ772714">
    <property type="protein sequence ID" value="PTQ39974.1"/>
    <property type="molecule type" value="Genomic_DNA"/>
</dbReference>
<dbReference type="InterPro" id="IPR001087">
    <property type="entry name" value="GDSL"/>
</dbReference>
<dbReference type="SUPFAM" id="SSF52266">
    <property type="entry name" value="SGNH hydrolase"/>
    <property type="match status" value="1"/>
</dbReference>
<evidence type="ECO:0000256" key="2">
    <source>
        <dbReference type="ARBA" id="ARBA00022729"/>
    </source>
</evidence>
<dbReference type="AlphaFoldDB" id="A0A2R6X1I9"/>
<reference evidence="6" key="1">
    <citation type="journal article" date="2017" name="Cell">
        <title>Insights into land plant evolution garnered from the Marchantia polymorpha genome.</title>
        <authorList>
            <person name="Bowman J.L."/>
            <person name="Kohchi T."/>
            <person name="Yamato K.T."/>
            <person name="Jenkins J."/>
            <person name="Shu S."/>
            <person name="Ishizaki K."/>
            <person name="Yamaoka S."/>
            <person name="Nishihama R."/>
            <person name="Nakamura Y."/>
            <person name="Berger F."/>
            <person name="Adam C."/>
            <person name="Aki S.S."/>
            <person name="Althoff F."/>
            <person name="Araki T."/>
            <person name="Arteaga-Vazquez M.A."/>
            <person name="Balasubrmanian S."/>
            <person name="Barry K."/>
            <person name="Bauer D."/>
            <person name="Boehm C.R."/>
            <person name="Briginshaw L."/>
            <person name="Caballero-Perez J."/>
            <person name="Catarino B."/>
            <person name="Chen F."/>
            <person name="Chiyoda S."/>
            <person name="Chovatia M."/>
            <person name="Davies K.M."/>
            <person name="Delmans M."/>
            <person name="Demura T."/>
            <person name="Dierschke T."/>
            <person name="Dolan L."/>
            <person name="Dorantes-Acosta A.E."/>
            <person name="Eklund D.M."/>
            <person name="Florent S.N."/>
            <person name="Flores-Sandoval E."/>
            <person name="Fujiyama A."/>
            <person name="Fukuzawa H."/>
            <person name="Galik B."/>
            <person name="Grimanelli D."/>
            <person name="Grimwood J."/>
            <person name="Grossniklaus U."/>
            <person name="Hamada T."/>
            <person name="Haseloff J."/>
            <person name="Hetherington A.J."/>
            <person name="Higo A."/>
            <person name="Hirakawa Y."/>
            <person name="Hundley H.N."/>
            <person name="Ikeda Y."/>
            <person name="Inoue K."/>
            <person name="Inoue S.I."/>
            <person name="Ishida S."/>
            <person name="Jia Q."/>
            <person name="Kakita M."/>
            <person name="Kanazawa T."/>
            <person name="Kawai Y."/>
            <person name="Kawashima T."/>
            <person name="Kennedy M."/>
            <person name="Kinose K."/>
            <person name="Kinoshita T."/>
            <person name="Kohara Y."/>
            <person name="Koide E."/>
            <person name="Komatsu K."/>
            <person name="Kopischke S."/>
            <person name="Kubo M."/>
            <person name="Kyozuka J."/>
            <person name="Lagercrantz U."/>
            <person name="Lin S.S."/>
            <person name="Lindquist E."/>
            <person name="Lipzen A.M."/>
            <person name="Lu C.W."/>
            <person name="De Luna E."/>
            <person name="Martienssen R.A."/>
            <person name="Minamino N."/>
            <person name="Mizutani M."/>
            <person name="Mizutani M."/>
            <person name="Mochizuki N."/>
            <person name="Monte I."/>
            <person name="Mosher R."/>
            <person name="Nagasaki H."/>
            <person name="Nakagami H."/>
            <person name="Naramoto S."/>
            <person name="Nishitani K."/>
            <person name="Ohtani M."/>
            <person name="Okamoto T."/>
            <person name="Okumura M."/>
            <person name="Phillips J."/>
            <person name="Pollak B."/>
            <person name="Reinders A."/>
            <person name="Rovekamp M."/>
            <person name="Sano R."/>
            <person name="Sawa S."/>
            <person name="Schmid M.W."/>
            <person name="Shirakawa M."/>
            <person name="Solano R."/>
            <person name="Spunde A."/>
            <person name="Suetsugu N."/>
            <person name="Sugano S."/>
            <person name="Sugiyama A."/>
            <person name="Sun R."/>
            <person name="Suzuki Y."/>
            <person name="Takenaka M."/>
            <person name="Takezawa D."/>
            <person name="Tomogane H."/>
            <person name="Tsuzuki M."/>
            <person name="Ueda T."/>
            <person name="Umeda M."/>
            <person name="Ward J.M."/>
            <person name="Watanabe Y."/>
            <person name="Yazaki K."/>
            <person name="Yokoyama R."/>
            <person name="Yoshitake Y."/>
            <person name="Yotsui I."/>
            <person name="Zachgo S."/>
            <person name="Schmutz J."/>
        </authorList>
    </citation>
    <scope>NUCLEOTIDE SEQUENCE [LARGE SCALE GENOMIC DNA]</scope>
    <source>
        <strain evidence="6">Tak-1</strain>
    </source>
</reference>
<dbReference type="OrthoDB" id="1600564at2759"/>
<name>A0A2R6X1I9_MARPO</name>